<name>A0A1I6NXF5_9EURY</name>
<keyword evidence="1" id="KW-1133">Transmembrane helix</keyword>
<feature type="transmembrane region" description="Helical" evidence="1">
    <location>
        <begin position="197"/>
        <end position="219"/>
    </location>
</feature>
<keyword evidence="3" id="KW-1185">Reference proteome</keyword>
<protein>
    <submittedName>
        <fullName evidence="2">Uncharacterized protein</fullName>
    </submittedName>
</protein>
<dbReference type="Pfam" id="PF20108">
    <property type="entry name" value="DUF6498"/>
    <property type="match status" value="1"/>
</dbReference>
<reference evidence="3" key="1">
    <citation type="submission" date="2016-10" db="EMBL/GenBank/DDBJ databases">
        <authorList>
            <person name="Varghese N."/>
            <person name="Submissions S."/>
        </authorList>
    </citation>
    <scope>NUCLEOTIDE SEQUENCE [LARGE SCALE GENOMIC DNA]</scope>
    <source>
        <strain evidence="3">DSM 22427</strain>
    </source>
</reference>
<keyword evidence="1" id="KW-0472">Membrane</keyword>
<dbReference type="InterPro" id="IPR045466">
    <property type="entry name" value="DUF6498"/>
</dbReference>
<accession>A0A1I6NXF5</accession>
<feature type="transmembrane region" description="Helical" evidence="1">
    <location>
        <begin position="12"/>
        <end position="33"/>
    </location>
</feature>
<evidence type="ECO:0000313" key="3">
    <source>
        <dbReference type="Proteomes" id="UP000199199"/>
    </source>
</evidence>
<dbReference type="EMBL" id="FOZS01000001">
    <property type="protein sequence ID" value="SFS32633.1"/>
    <property type="molecule type" value="Genomic_DNA"/>
</dbReference>
<dbReference type="Proteomes" id="UP000199199">
    <property type="component" value="Unassembled WGS sequence"/>
</dbReference>
<dbReference type="AlphaFoldDB" id="A0A1I6NXF5"/>
<sequence>MAAEEKSRVRTTLALLVLANLLPFVGLEVFEWSLPEALFVYWIDIGLFVVLYAGLVPFAQKKPRPEERMIGLVTVPIPFVSGRSGSVQPVQWLPPIWYRNLKYAFGILVFGLGFWFITGNLFLVESDPGFYYDTEGVPTDSIEQSFVAIQRSFTPEALGMIALLFGFRLLITYKQFSSQRRYERVSAPVLAEIPTRIVVFWFLLTAITAISLIVIVLPLLHDFGISTVSKAWVIVIVVFGKFTMEWAVFHGGRLENSDGLIRWLTPEEIPDKSATDS</sequence>
<proteinExistence type="predicted"/>
<evidence type="ECO:0000313" key="2">
    <source>
        <dbReference type="EMBL" id="SFS32633.1"/>
    </source>
</evidence>
<dbReference type="RefSeq" id="WP_092900344.1">
    <property type="nucleotide sequence ID" value="NZ_FOZS01000001.1"/>
</dbReference>
<feature type="transmembrane region" description="Helical" evidence="1">
    <location>
        <begin position="157"/>
        <end position="176"/>
    </location>
</feature>
<organism evidence="2 3">
    <name type="scientific">Halostagnicola kamekurae</name>
    <dbReference type="NCBI Taxonomy" id="619731"/>
    <lineage>
        <taxon>Archaea</taxon>
        <taxon>Methanobacteriati</taxon>
        <taxon>Methanobacteriota</taxon>
        <taxon>Stenosarchaea group</taxon>
        <taxon>Halobacteria</taxon>
        <taxon>Halobacteriales</taxon>
        <taxon>Natrialbaceae</taxon>
        <taxon>Halostagnicola</taxon>
    </lineage>
</organism>
<dbReference type="OrthoDB" id="169315at2157"/>
<gene>
    <name evidence="2" type="ORF">SAMN04488556_0181</name>
</gene>
<feature type="transmembrane region" description="Helical" evidence="1">
    <location>
        <begin position="39"/>
        <end position="59"/>
    </location>
</feature>
<feature type="transmembrane region" description="Helical" evidence="1">
    <location>
        <begin position="103"/>
        <end position="123"/>
    </location>
</feature>
<keyword evidence="1" id="KW-0812">Transmembrane</keyword>
<evidence type="ECO:0000256" key="1">
    <source>
        <dbReference type="SAM" id="Phobius"/>
    </source>
</evidence>